<dbReference type="AlphaFoldDB" id="A0AAV6MJM3"/>
<dbReference type="PANTHER" id="PTHR24186">
    <property type="entry name" value="PROTEIN PHOSPHATASE 1 REGULATORY SUBUNIT"/>
    <property type="match status" value="1"/>
</dbReference>
<feature type="repeat" description="ANK" evidence="3">
    <location>
        <begin position="17"/>
        <end position="49"/>
    </location>
</feature>
<gene>
    <name evidence="4" type="ORF">SDJN03_21836</name>
</gene>
<feature type="repeat" description="ANK" evidence="3">
    <location>
        <begin position="51"/>
        <end position="73"/>
    </location>
</feature>
<dbReference type="InterPro" id="IPR002110">
    <property type="entry name" value="Ankyrin_rpt"/>
</dbReference>
<protein>
    <submittedName>
        <fullName evidence="4">Uncharacterized protein</fullName>
    </submittedName>
</protein>
<proteinExistence type="predicted"/>
<evidence type="ECO:0000256" key="1">
    <source>
        <dbReference type="ARBA" id="ARBA00022737"/>
    </source>
</evidence>
<keyword evidence="2 3" id="KW-0040">ANK repeat</keyword>
<dbReference type="GO" id="GO:0005886">
    <property type="term" value="C:plasma membrane"/>
    <property type="evidence" value="ECO:0007669"/>
    <property type="project" value="TreeGrafter"/>
</dbReference>
<dbReference type="SMART" id="SM00248">
    <property type="entry name" value="ANK"/>
    <property type="match status" value="2"/>
</dbReference>
<evidence type="ECO:0000256" key="3">
    <source>
        <dbReference type="PROSITE-ProRule" id="PRU00023"/>
    </source>
</evidence>
<dbReference type="PROSITE" id="PS50088">
    <property type="entry name" value="ANK_REPEAT"/>
    <property type="match status" value="2"/>
</dbReference>
<organism evidence="4 5">
    <name type="scientific">Cucurbita argyrosperma subsp. sororia</name>
    <dbReference type="NCBI Taxonomy" id="37648"/>
    <lineage>
        <taxon>Eukaryota</taxon>
        <taxon>Viridiplantae</taxon>
        <taxon>Streptophyta</taxon>
        <taxon>Embryophyta</taxon>
        <taxon>Tracheophyta</taxon>
        <taxon>Spermatophyta</taxon>
        <taxon>Magnoliopsida</taxon>
        <taxon>eudicotyledons</taxon>
        <taxon>Gunneridae</taxon>
        <taxon>Pentapetalae</taxon>
        <taxon>rosids</taxon>
        <taxon>fabids</taxon>
        <taxon>Cucurbitales</taxon>
        <taxon>Cucurbitaceae</taxon>
        <taxon>Cucurbiteae</taxon>
        <taxon>Cucurbita</taxon>
    </lineage>
</organism>
<sequence>MNSRWPNPELDAKVDTFQRTPVHLASKHGDMEIVRALLEKNTSACLVYDNNGFIPLHYAVINGQIEIMEELINTRPQSIWTKLNDEVAPSEESRAKSNFQRKMYVNSLT</sequence>
<keyword evidence="1" id="KW-0677">Repeat</keyword>
<evidence type="ECO:0000313" key="4">
    <source>
        <dbReference type="EMBL" id="KAG6581834.1"/>
    </source>
</evidence>
<accession>A0AAV6MJM3</accession>
<feature type="non-terminal residue" evidence="4">
    <location>
        <position position="1"/>
    </location>
</feature>
<evidence type="ECO:0000256" key="2">
    <source>
        <dbReference type="ARBA" id="ARBA00023043"/>
    </source>
</evidence>
<name>A0AAV6MJM3_9ROSI</name>
<dbReference type="PROSITE" id="PS50297">
    <property type="entry name" value="ANK_REP_REGION"/>
    <property type="match status" value="2"/>
</dbReference>
<dbReference type="PANTHER" id="PTHR24186:SF37">
    <property type="entry name" value="PGG DOMAIN-CONTAINING PROTEIN"/>
    <property type="match status" value="1"/>
</dbReference>
<evidence type="ECO:0000313" key="5">
    <source>
        <dbReference type="Proteomes" id="UP000685013"/>
    </source>
</evidence>
<keyword evidence="5" id="KW-1185">Reference proteome</keyword>
<comment type="caution">
    <text evidence="4">The sequence shown here is derived from an EMBL/GenBank/DDBJ whole genome shotgun (WGS) entry which is preliminary data.</text>
</comment>
<dbReference type="EMBL" id="JAGKQH010000014">
    <property type="protein sequence ID" value="KAG6581834.1"/>
    <property type="molecule type" value="Genomic_DNA"/>
</dbReference>
<dbReference type="Proteomes" id="UP000685013">
    <property type="component" value="Chromosome 14"/>
</dbReference>
<reference evidence="4 5" key="1">
    <citation type="journal article" date="2021" name="Hortic Res">
        <title>The domestication of Cucurbita argyrosperma as revealed by the genome of its wild relative.</title>
        <authorList>
            <person name="Barrera-Redondo J."/>
            <person name="Sanchez-de la Vega G."/>
            <person name="Aguirre-Liguori J.A."/>
            <person name="Castellanos-Morales G."/>
            <person name="Gutierrez-Guerrero Y.T."/>
            <person name="Aguirre-Dugua X."/>
            <person name="Aguirre-Planter E."/>
            <person name="Tenaillon M.I."/>
            <person name="Lira-Saade R."/>
            <person name="Eguiarte L.E."/>
        </authorList>
    </citation>
    <scope>NUCLEOTIDE SEQUENCE [LARGE SCALE GENOMIC DNA]</scope>
    <source>
        <strain evidence="4">JBR-2021</strain>
    </source>
</reference>
<dbReference type="Pfam" id="PF12796">
    <property type="entry name" value="Ank_2"/>
    <property type="match status" value="1"/>
</dbReference>